<dbReference type="Pfam" id="PF00149">
    <property type="entry name" value="Metallophos"/>
    <property type="match status" value="1"/>
</dbReference>
<sequence>MKKFKQEVYSVFGRIYIPEDLMGKRNLFLHISDTPSAIYPAIRGLLRKLKPQVILHTGDLCDHIKLENNENLMGEFLHDVVKIIRIMEFSSAEEIHITMGNHDKYRALQTLVKKSILHEMDAVLDFGENSYHLSHYYEDVEADPKDFNLYGHNLEDKTEKRRTRWYLNGVEGIHVIERDTGKVHILRYPWGTNDYRYRRRKRGL</sequence>
<gene>
    <name evidence="2" type="ORF">SAMN05421804_101600</name>
</gene>
<dbReference type="SUPFAM" id="SSF56300">
    <property type="entry name" value="Metallo-dependent phosphatases"/>
    <property type="match status" value="1"/>
</dbReference>
<organism evidence="2 3">
    <name type="scientific">Proteiniclasticum ruminis</name>
    <dbReference type="NCBI Taxonomy" id="398199"/>
    <lineage>
        <taxon>Bacteria</taxon>
        <taxon>Bacillati</taxon>
        <taxon>Bacillota</taxon>
        <taxon>Clostridia</taxon>
        <taxon>Eubacteriales</taxon>
        <taxon>Clostridiaceae</taxon>
        <taxon>Proteiniclasticum</taxon>
    </lineage>
</organism>
<accession>A0A1G8HIY5</accession>
<reference evidence="2 3" key="1">
    <citation type="submission" date="2016-10" db="EMBL/GenBank/DDBJ databases">
        <authorList>
            <person name="de Groot N.N."/>
        </authorList>
    </citation>
    <scope>NUCLEOTIDE SEQUENCE [LARGE SCALE GENOMIC DNA]</scope>
    <source>
        <strain evidence="2 3">CGMCC 1.5058</strain>
    </source>
</reference>
<dbReference type="Proteomes" id="UP000183255">
    <property type="component" value="Unassembled WGS sequence"/>
</dbReference>
<dbReference type="InterPro" id="IPR004843">
    <property type="entry name" value="Calcineurin-like_PHP"/>
</dbReference>
<protein>
    <submittedName>
        <fullName evidence="2">Calcineurin-like phosphoesterase</fullName>
    </submittedName>
</protein>
<dbReference type="InterPro" id="IPR029052">
    <property type="entry name" value="Metallo-depent_PP-like"/>
</dbReference>
<evidence type="ECO:0000259" key="1">
    <source>
        <dbReference type="Pfam" id="PF00149"/>
    </source>
</evidence>
<dbReference type="RefSeq" id="WP_031573899.1">
    <property type="nucleotide sequence ID" value="NZ_FNDZ01000001.1"/>
</dbReference>
<name>A0A1G8HIY5_9CLOT</name>
<proteinExistence type="predicted"/>
<dbReference type="AlphaFoldDB" id="A0A1G8HIY5"/>
<evidence type="ECO:0000313" key="2">
    <source>
        <dbReference type="EMBL" id="SDI06636.1"/>
    </source>
</evidence>
<dbReference type="GO" id="GO:0016787">
    <property type="term" value="F:hydrolase activity"/>
    <property type="evidence" value="ECO:0007669"/>
    <property type="project" value="InterPro"/>
</dbReference>
<feature type="domain" description="Calcineurin-like phosphoesterase" evidence="1">
    <location>
        <begin position="28"/>
        <end position="156"/>
    </location>
</feature>
<dbReference type="EMBL" id="FNDZ01000001">
    <property type="protein sequence ID" value="SDI06636.1"/>
    <property type="molecule type" value="Genomic_DNA"/>
</dbReference>
<dbReference type="Gene3D" id="3.60.21.10">
    <property type="match status" value="1"/>
</dbReference>
<evidence type="ECO:0000313" key="3">
    <source>
        <dbReference type="Proteomes" id="UP000183255"/>
    </source>
</evidence>